<evidence type="ECO:0000256" key="7">
    <source>
        <dbReference type="SAM" id="SignalP"/>
    </source>
</evidence>
<reference evidence="8" key="1">
    <citation type="submission" date="2012-07" db="EMBL/GenBank/DDBJ databases">
        <title>Genomic structure, molecular evolution, and diversity of the conotoxins.</title>
        <authorList>
            <person name="Wu Y."/>
            <person name="Wang L."/>
            <person name="Zhou M."/>
            <person name="Ren Z."/>
            <person name="Zhu X."/>
            <person name="You Y."/>
            <person name="Qiang Y."/>
            <person name="Qin M."/>
            <person name="Luo S."/>
            <person name="Xu A."/>
        </authorList>
    </citation>
    <scope>NUCLEOTIDE SEQUENCE</scope>
</reference>
<dbReference type="InterPro" id="IPR009958">
    <property type="entry name" value="Conotoxin_a-typ"/>
</dbReference>
<dbReference type="AlphaFoldDB" id="S4UKH7"/>
<comment type="subcellular location">
    <subcellularLocation>
        <location evidence="1 6">Secreted</location>
    </subcellularLocation>
</comment>
<keyword evidence="6" id="KW-0629">Postsynaptic neurotoxin</keyword>
<feature type="chain" id="PRO_5004533460" description="Alpha-conotoxin-like" evidence="7">
    <location>
        <begin position="22"/>
        <end position="67"/>
    </location>
</feature>
<evidence type="ECO:0000256" key="4">
    <source>
        <dbReference type="ARBA" id="ARBA00022656"/>
    </source>
</evidence>
<dbReference type="GO" id="GO:0035792">
    <property type="term" value="C:host cell postsynaptic membrane"/>
    <property type="evidence" value="ECO:0007669"/>
    <property type="project" value="UniProtKB-KW"/>
</dbReference>
<comment type="function">
    <text evidence="6">Alpha-conotoxins act on postsynaptic membranes, they bind to the nicotinic acetylcholine receptors (nAChR) and thus inhibit them.</text>
</comment>
<dbReference type="GO" id="GO:0005576">
    <property type="term" value="C:extracellular region"/>
    <property type="evidence" value="ECO:0007669"/>
    <property type="project" value="UniProtKB-SubCell"/>
</dbReference>
<evidence type="ECO:0000313" key="8">
    <source>
        <dbReference type="EMBL" id="AGK23156.1"/>
    </source>
</evidence>
<accession>S4UKH7</accession>
<keyword evidence="4 6" id="KW-0800">Toxin</keyword>
<evidence type="ECO:0000256" key="3">
    <source>
        <dbReference type="ARBA" id="ARBA00022525"/>
    </source>
</evidence>
<dbReference type="Pfam" id="PF07365">
    <property type="entry name" value="Toxin_8"/>
    <property type="match status" value="1"/>
</dbReference>
<organism evidence="8">
    <name type="scientific">Conus coronatus</name>
    <name type="common">Crowned cone</name>
    <dbReference type="NCBI Taxonomy" id="89441"/>
    <lineage>
        <taxon>Eukaryota</taxon>
        <taxon>Metazoa</taxon>
        <taxon>Spiralia</taxon>
        <taxon>Lophotrochozoa</taxon>
        <taxon>Mollusca</taxon>
        <taxon>Gastropoda</taxon>
        <taxon>Caenogastropoda</taxon>
        <taxon>Neogastropoda</taxon>
        <taxon>Conoidea</taxon>
        <taxon>Conidae</taxon>
        <taxon>Conus</taxon>
        <taxon>Virroconus</taxon>
    </lineage>
</organism>
<evidence type="ECO:0000256" key="1">
    <source>
        <dbReference type="ARBA" id="ARBA00004613"/>
    </source>
</evidence>
<sequence length="67" mass="7339">MGMRMMFTVFLLVVLATAAVSFTSDRAYDGGNDAAKAFDWIALTARHECCSYPACAYTHPELCGGRR</sequence>
<keyword evidence="5" id="KW-1015">Disulfide bond</keyword>
<evidence type="ECO:0000256" key="5">
    <source>
        <dbReference type="ARBA" id="ARBA00023157"/>
    </source>
</evidence>
<keyword evidence="3" id="KW-0964">Secreted</keyword>
<dbReference type="PROSITE" id="PS60014">
    <property type="entry name" value="ALPHA_CONOTOXIN"/>
    <property type="match status" value="1"/>
</dbReference>
<dbReference type="EMBL" id="JX293416">
    <property type="protein sequence ID" value="AGK23156.1"/>
    <property type="molecule type" value="mRNA"/>
</dbReference>
<evidence type="ECO:0000256" key="6">
    <source>
        <dbReference type="RuleBase" id="RU004345"/>
    </source>
</evidence>
<feature type="signal peptide" evidence="7">
    <location>
        <begin position="1"/>
        <end position="21"/>
    </location>
</feature>
<dbReference type="InterPro" id="IPR018072">
    <property type="entry name" value="Conotoxin_a-typ_CS"/>
</dbReference>
<evidence type="ECO:0000256" key="2">
    <source>
        <dbReference type="ARBA" id="ARBA00006077"/>
    </source>
</evidence>
<dbReference type="GO" id="GO:0090729">
    <property type="term" value="F:toxin activity"/>
    <property type="evidence" value="ECO:0007669"/>
    <property type="project" value="UniProtKB-KW"/>
</dbReference>
<comment type="similarity">
    <text evidence="2 6">Belongs to the conotoxin A superfamily.</text>
</comment>
<protein>
    <recommendedName>
        <fullName evidence="6">Alpha-conotoxin-like</fullName>
    </recommendedName>
</protein>
<keyword evidence="6" id="KW-0528">Neurotoxin</keyword>
<name>S4UKH7_CONCS</name>
<dbReference type="GO" id="GO:0030550">
    <property type="term" value="F:acetylcholine receptor inhibitor activity"/>
    <property type="evidence" value="ECO:0007669"/>
    <property type="project" value="UniProtKB-KW"/>
</dbReference>
<keyword evidence="7" id="KW-0732">Signal</keyword>
<proteinExistence type="evidence at transcript level"/>
<keyword evidence="6" id="KW-0008">Acetylcholine receptor inhibiting toxin</keyword>